<organism evidence="2 3">
    <name type="scientific">Candidatus Pristimantibacillus lignocellulolyticus</name>
    <dbReference type="NCBI Taxonomy" id="2994561"/>
    <lineage>
        <taxon>Bacteria</taxon>
        <taxon>Bacillati</taxon>
        <taxon>Bacillota</taxon>
        <taxon>Bacilli</taxon>
        <taxon>Bacillales</taxon>
        <taxon>Paenibacillaceae</taxon>
        <taxon>Candidatus Pristimantibacillus</taxon>
    </lineage>
</organism>
<evidence type="ECO:0000313" key="2">
    <source>
        <dbReference type="EMBL" id="URN94988.1"/>
    </source>
</evidence>
<dbReference type="InterPro" id="IPR016181">
    <property type="entry name" value="Acyl_CoA_acyltransferase"/>
</dbReference>
<dbReference type="Gene3D" id="3.40.630.30">
    <property type="match status" value="1"/>
</dbReference>
<protein>
    <submittedName>
        <fullName evidence="2">GNAT family N-acetyltransferase</fullName>
    </submittedName>
</protein>
<dbReference type="InterPro" id="IPR056935">
    <property type="entry name" value="Rv0428c-like_C"/>
</dbReference>
<proteinExistence type="predicted"/>
<dbReference type="EMBL" id="CP097899">
    <property type="protein sequence ID" value="URN94988.1"/>
    <property type="molecule type" value="Genomic_DNA"/>
</dbReference>
<sequence>MISQLEHIEALSLNHWPALQTEDIDGWKLRTANGYTKRANCVSTLIGSKENISEKIARCEQYYSAINQPTIFKLTPFSAPSLDEKLDQLNYIKQDSSFVMTMPLQNFQSIADSSLQQTEELQFTLLHHISIKWIEQYCQLSGVSEKFIPTIIDMMAAIQGEIICGSYSLNNEVVAVGLAVVDKQYISLYNIITAEQHRSKGIAGALITKLLNVGSQKGAHTSYLQVLSDNSPARHLYKKLGYIDQYPYWYRVK</sequence>
<gene>
    <name evidence="2" type="ORF">NAG76_01635</name>
</gene>
<name>A0A9J6ZG28_9BACL</name>
<dbReference type="AlphaFoldDB" id="A0A9J6ZG28"/>
<dbReference type="SUPFAM" id="SSF55729">
    <property type="entry name" value="Acyl-CoA N-acyltransferases (Nat)"/>
    <property type="match status" value="1"/>
</dbReference>
<dbReference type="GO" id="GO:0016747">
    <property type="term" value="F:acyltransferase activity, transferring groups other than amino-acyl groups"/>
    <property type="evidence" value="ECO:0007669"/>
    <property type="project" value="InterPro"/>
</dbReference>
<feature type="domain" description="N-acetyltransferase" evidence="1">
    <location>
        <begin position="105"/>
        <end position="253"/>
    </location>
</feature>
<dbReference type="CDD" id="cd04301">
    <property type="entry name" value="NAT_SF"/>
    <property type="match status" value="1"/>
</dbReference>
<evidence type="ECO:0000313" key="3">
    <source>
        <dbReference type="Proteomes" id="UP001056756"/>
    </source>
</evidence>
<accession>A0A9J6ZG28</accession>
<evidence type="ECO:0000259" key="1">
    <source>
        <dbReference type="PROSITE" id="PS51186"/>
    </source>
</evidence>
<reference evidence="2" key="1">
    <citation type="submission" date="2022-05" db="EMBL/GenBank/DDBJ databases">
        <title>Novel bacterial taxa in a minimal lignocellulolytic consortium and its capacity to transform plastics disclosed by genome-resolved metagenomics.</title>
        <authorList>
            <person name="Rodriguez C.A.D."/>
            <person name="Diaz-Garcia L."/>
            <person name="Herrera K."/>
            <person name="Tarazona N.A."/>
            <person name="Sproer C."/>
            <person name="Overmann J."/>
            <person name="Jimenez D.J."/>
        </authorList>
    </citation>
    <scope>NUCLEOTIDE SEQUENCE</scope>
    <source>
        <strain evidence="2">MAG5</strain>
    </source>
</reference>
<dbReference type="InterPro" id="IPR000182">
    <property type="entry name" value="GNAT_dom"/>
</dbReference>
<dbReference type="KEGG" id="plig:NAG76_01635"/>
<dbReference type="Pfam" id="PF24553">
    <property type="entry name" value="Rv0428c_C"/>
    <property type="match status" value="1"/>
</dbReference>
<dbReference type="Proteomes" id="UP001056756">
    <property type="component" value="Chromosome"/>
</dbReference>
<dbReference type="PROSITE" id="PS51186">
    <property type="entry name" value="GNAT"/>
    <property type="match status" value="1"/>
</dbReference>